<name>A0ABT8L1I7_9BACT</name>
<dbReference type="PANTHER" id="PTHR42957:SF2">
    <property type="entry name" value="HELICASE HERA CENTRAL DOMAIN-CONTAINING PROTEIN"/>
    <property type="match status" value="1"/>
</dbReference>
<keyword evidence="4" id="KW-1185">Reference proteome</keyword>
<sequence>MEEQNSNTSPTENNNEIQAKPATESFLDTVEQEIHANGGEFEQDPADEGSVGRNMFDLPGSKDNLVSVLIPLEKIQEVPIQSLVRIKSKQDDRTYQGIVVAGPFYEPDNLAADSSILVTSNVRGGTFMPRFHGRALVEIIAEERDGKIVTPRFRPIPNNPVFVLSTEETKEALKIDGAIKLGVSLGHDDIVVGIPPEKKSVLPRHIGVLGTTGGGKSTTVSGLVNQFQEQGIATILIDTEGEYTHMNKPTEDANMQASLAFRGKQPKGIQNTRVYTLVNRATTNTTHPNRKTFCLSFENLSPYSVMEILELSNAQQECFRKAYDLTHDLLKQLKFYSKEEEVQLIELDEFERGLPKLTLDMIYDVVQTCVAKRDGRLKDENDEYAYIPLRSEFFKTNSKKLFAFVDRQTLKENKFSWFKIFGRLGMLIRLGIFDSKKASAIDYNAITAPGTVTIIDLSDTDSPQINNLVIAELLRGLMVQQNKNYDAFQSSPEGTSMRKVMVVIEEAHEFLSTSRIKEMPELFKQVARIARRGRKRWLGMTFVTQLPQHLPNEVLGLINNYILHKISDADVISRLKRSAGGIDQALWNRLPNLAPGQAIASFASWRRPLLVAVDPTPCKLLMID</sequence>
<dbReference type="Pfam" id="PF01935">
    <property type="entry name" value="DUF87"/>
    <property type="match status" value="1"/>
</dbReference>
<dbReference type="InterPro" id="IPR008571">
    <property type="entry name" value="HerA-like"/>
</dbReference>
<dbReference type="GO" id="GO:0005524">
    <property type="term" value="F:ATP binding"/>
    <property type="evidence" value="ECO:0007669"/>
    <property type="project" value="UniProtKB-KW"/>
</dbReference>
<dbReference type="InterPro" id="IPR027417">
    <property type="entry name" value="P-loop_NTPase"/>
</dbReference>
<dbReference type="SUPFAM" id="SSF52540">
    <property type="entry name" value="P-loop containing nucleoside triphosphate hydrolases"/>
    <property type="match status" value="1"/>
</dbReference>
<dbReference type="RefSeq" id="WP_346756945.1">
    <property type="nucleotide sequence ID" value="NZ_JAUJEB010000001.1"/>
</dbReference>
<gene>
    <name evidence="3" type="ORF">QQ020_06120</name>
</gene>
<keyword evidence="3" id="KW-0547">Nucleotide-binding</keyword>
<dbReference type="PANTHER" id="PTHR42957">
    <property type="entry name" value="HELICASE MJ1565-RELATED"/>
    <property type="match status" value="1"/>
</dbReference>
<proteinExistence type="predicted"/>
<organism evidence="3 4">
    <name type="scientific">Agaribacillus aureus</name>
    <dbReference type="NCBI Taxonomy" id="3051825"/>
    <lineage>
        <taxon>Bacteria</taxon>
        <taxon>Pseudomonadati</taxon>
        <taxon>Bacteroidota</taxon>
        <taxon>Cytophagia</taxon>
        <taxon>Cytophagales</taxon>
        <taxon>Splendidivirgaceae</taxon>
        <taxon>Agaribacillus</taxon>
    </lineage>
</organism>
<feature type="domain" description="Helicase HerA central" evidence="2">
    <location>
        <begin position="199"/>
        <end position="475"/>
    </location>
</feature>
<evidence type="ECO:0000313" key="4">
    <source>
        <dbReference type="Proteomes" id="UP001172083"/>
    </source>
</evidence>
<dbReference type="EMBL" id="JAUJEB010000001">
    <property type="protein sequence ID" value="MDN5211615.1"/>
    <property type="molecule type" value="Genomic_DNA"/>
</dbReference>
<feature type="region of interest" description="Disordered" evidence="1">
    <location>
        <begin position="1"/>
        <end position="56"/>
    </location>
</feature>
<evidence type="ECO:0000313" key="3">
    <source>
        <dbReference type="EMBL" id="MDN5211615.1"/>
    </source>
</evidence>
<dbReference type="Gene3D" id="3.40.50.300">
    <property type="entry name" value="P-loop containing nucleotide triphosphate hydrolases"/>
    <property type="match status" value="2"/>
</dbReference>
<evidence type="ECO:0000259" key="2">
    <source>
        <dbReference type="Pfam" id="PF01935"/>
    </source>
</evidence>
<evidence type="ECO:0000256" key="1">
    <source>
        <dbReference type="SAM" id="MobiDB-lite"/>
    </source>
</evidence>
<comment type="caution">
    <text evidence="3">The sequence shown here is derived from an EMBL/GenBank/DDBJ whole genome shotgun (WGS) entry which is preliminary data.</text>
</comment>
<accession>A0ABT8L1I7</accession>
<dbReference type="Proteomes" id="UP001172083">
    <property type="component" value="Unassembled WGS sequence"/>
</dbReference>
<protein>
    <submittedName>
        <fullName evidence="3">ATP-binding protein</fullName>
    </submittedName>
</protein>
<dbReference type="InterPro" id="IPR002789">
    <property type="entry name" value="HerA_central"/>
</dbReference>
<keyword evidence="3" id="KW-0067">ATP-binding</keyword>
<feature type="compositionally biased region" description="Low complexity" evidence="1">
    <location>
        <begin position="1"/>
        <end position="16"/>
    </location>
</feature>
<reference evidence="3" key="1">
    <citation type="submission" date="2023-06" db="EMBL/GenBank/DDBJ databases">
        <title>Genomic of Agaribacillus aureum.</title>
        <authorList>
            <person name="Wang G."/>
        </authorList>
    </citation>
    <scope>NUCLEOTIDE SEQUENCE</scope>
    <source>
        <strain evidence="3">BMA12</strain>
    </source>
</reference>